<dbReference type="SUPFAM" id="SSF53098">
    <property type="entry name" value="Ribonuclease H-like"/>
    <property type="match status" value="1"/>
</dbReference>
<dbReference type="NCBIfam" id="TIGR00573">
    <property type="entry name" value="dnaq"/>
    <property type="match status" value="1"/>
</dbReference>
<gene>
    <name evidence="2" type="ORF">ACIB24_20685</name>
</gene>
<dbReference type="NCBIfam" id="NF005907">
    <property type="entry name" value="PRK07883.1-5"/>
    <property type="match status" value="1"/>
</dbReference>
<dbReference type="EMBL" id="JBITLV010000007">
    <property type="protein sequence ID" value="MFI7589489.1"/>
    <property type="molecule type" value="Genomic_DNA"/>
</dbReference>
<evidence type="ECO:0000313" key="2">
    <source>
        <dbReference type="EMBL" id="MFI7589489.1"/>
    </source>
</evidence>
<dbReference type="InterPro" id="IPR013520">
    <property type="entry name" value="Ribonucl_H"/>
</dbReference>
<dbReference type="SMART" id="SM00479">
    <property type="entry name" value="EXOIII"/>
    <property type="match status" value="1"/>
</dbReference>
<comment type="caution">
    <text evidence="2">The sequence shown here is derived from an EMBL/GenBank/DDBJ whole genome shotgun (WGS) entry which is preliminary data.</text>
</comment>
<dbReference type="PANTHER" id="PTHR30562:SF1">
    <property type="entry name" value="UVRABC SYSTEM PROTEIN C"/>
    <property type="match status" value="1"/>
</dbReference>
<evidence type="ECO:0000259" key="1">
    <source>
        <dbReference type="PROSITE" id="PS50164"/>
    </source>
</evidence>
<keyword evidence="3" id="KW-1185">Reference proteome</keyword>
<dbReference type="Gene3D" id="3.40.1440.10">
    <property type="entry name" value="GIY-YIG endonuclease"/>
    <property type="match status" value="1"/>
</dbReference>
<dbReference type="Proteomes" id="UP001612915">
    <property type="component" value="Unassembled WGS sequence"/>
</dbReference>
<dbReference type="InterPro" id="IPR012337">
    <property type="entry name" value="RNaseH-like_sf"/>
</dbReference>
<accession>A0ABW8ASY5</accession>
<dbReference type="GO" id="GO:0004527">
    <property type="term" value="F:exonuclease activity"/>
    <property type="evidence" value="ECO:0007669"/>
    <property type="project" value="UniProtKB-KW"/>
</dbReference>
<dbReference type="CDD" id="cd06127">
    <property type="entry name" value="DEDDh"/>
    <property type="match status" value="1"/>
</dbReference>
<keyword evidence="2" id="KW-0378">Hydrolase</keyword>
<sequence length="589" mass="63125">MASSNAAVNAGQPLQLPLLELDESELLTVAGGRREAETPLHEVTFVVLDLETTGGAPADGGITEIGAVKVRGGELLGEFQTLVRPPSSIPPFIALLTGINDLMVAGAPSLDGVLPSLLEFLSGSVLVAHNAPYDVGFLKAACARTGHPWPKPTVLDTVRLARQVVTRDEAPNHKLSSLARVFGSPTTPDHRALTDARATVHVLHGLLERIGGLGVRTLGELHAYSAQVPERTRRKRHLADDVPSGPGVYLFHDERDRVLYVGTSVDLRTRVRSYFTAAEKRSRVREMLAIASRVTAVPCATALEGRVREIRLIAEHSPPYNRRSRNPERAPWVKLTAEAYPRLSVVRQVRADGGVYVGPFSSQGQAELAVAAVQEAVPIRRCAARLPRQASPGASACLLLELGRCGAPCIGGIDVEGYAAVAARAREALLRDAEPVVRAGLERANRMAGDQRYEEAALQRDRVLAYLRGTARGQRLAPVAAIPQLVGARRRAQGGWEFALVRYGRLAGASVSPAGADPMPYVEALKATGEMVLPAVAPMPATHPEETDLLLRWLEQPGVRLVELDGEWAVPAAGAARALARLTRYGLDA</sequence>
<dbReference type="SUPFAM" id="SSF82771">
    <property type="entry name" value="GIY-YIG endonuclease"/>
    <property type="match status" value="1"/>
</dbReference>
<keyword evidence="2" id="KW-0269">Exonuclease</keyword>
<dbReference type="NCBIfam" id="NF005905">
    <property type="entry name" value="PRK07883.1-3"/>
    <property type="match status" value="1"/>
</dbReference>
<dbReference type="InterPro" id="IPR006054">
    <property type="entry name" value="DnaQ"/>
</dbReference>
<dbReference type="InterPro" id="IPR035901">
    <property type="entry name" value="GIY-YIG_endonuc_sf"/>
</dbReference>
<dbReference type="RefSeq" id="WP_398284076.1">
    <property type="nucleotide sequence ID" value="NZ_JBITLV010000007.1"/>
</dbReference>
<dbReference type="Pfam" id="PF00929">
    <property type="entry name" value="RNase_T"/>
    <property type="match status" value="1"/>
</dbReference>
<name>A0ABW8ASY5_9ACTN</name>
<reference evidence="2 3" key="1">
    <citation type="submission" date="2024-10" db="EMBL/GenBank/DDBJ databases">
        <title>The Natural Products Discovery Center: Release of the First 8490 Sequenced Strains for Exploring Actinobacteria Biosynthetic Diversity.</title>
        <authorList>
            <person name="Kalkreuter E."/>
            <person name="Kautsar S.A."/>
            <person name="Yang D."/>
            <person name="Bader C.D."/>
            <person name="Teijaro C.N."/>
            <person name="Fluegel L."/>
            <person name="Davis C.M."/>
            <person name="Simpson J.R."/>
            <person name="Lauterbach L."/>
            <person name="Steele A.D."/>
            <person name="Gui C."/>
            <person name="Meng S."/>
            <person name="Li G."/>
            <person name="Viehrig K."/>
            <person name="Ye F."/>
            <person name="Su P."/>
            <person name="Kiefer A.F."/>
            <person name="Nichols A."/>
            <person name="Cepeda A.J."/>
            <person name="Yan W."/>
            <person name="Fan B."/>
            <person name="Jiang Y."/>
            <person name="Adhikari A."/>
            <person name="Zheng C.-J."/>
            <person name="Schuster L."/>
            <person name="Cowan T.M."/>
            <person name="Smanski M.J."/>
            <person name="Chevrette M.G."/>
            <person name="De Carvalho L.P.S."/>
            <person name="Shen B."/>
        </authorList>
    </citation>
    <scope>NUCLEOTIDE SEQUENCE [LARGE SCALE GENOMIC DNA]</scope>
    <source>
        <strain evidence="2 3">NPDC049639</strain>
    </source>
</reference>
<dbReference type="InterPro" id="IPR047296">
    <property type="entry name" value="GIY-YIG_UvrC_Cho"/>
</dbReference>
<organism evidence="2 3">
    <name type="scientific">Spongisporangium articulatum</name>
    <dbReference type="NCBI Taxonomy" id="3362603"/>
    <lineage>
        <taxon>Bacteria</taxon>
        <taxon>Bacillati</taxon>
        <taxon>Actinomycetota</taxon>
        <taxon>Actinomycetes</taxon>
        <taxon>Kineosporiales</taxon>
        <taxon>Kineosporiaceae</taxon>
        <taxon>Spongisporangium</taxon>
    </lineage>
</organism>
<dbReference type="InterPro" id="IPR000305">
    <property type="entry name" value="GIY-YIG_endonuc"/>
</dbReference>
<dbReference type="InterPro" id="IPR036397">
    <property type="entry name" value="RNaseH_sf"/>
</dbReference>
<dbReference type="PANTHER" id="PTHR30562">
    <property type="entry name" value="UVRC/OXIDOREDUCTASE"/>
    <property type="match status" value="1"/>
</dbReference>
<dbReference type="CDD" id="cd10434">
    <property type="entry name" value="GIY-YIG_UvrC_Cho"/>
    <property type="match status" value="1"/>
</dbReference>
<proteinExistence type="predicted"/>
<feature type="domain" description="GIY-YIG" evidence="1">
    <location>
        <begin position="244"/>
        <end position="322"/>
    </location>
</feature>
<dbReference type="InterPro" id="IPR050066">
    <property type="entry name" value="UvrABC_protein_C"/>
</dbReference>
<keyword evidence="2" id="KW-0540">Nuclease</keyword>
<evidence type="ECO:0000313" key="3">
    <source>
        <dbReference type="Proteomes" id="UP001612915"/>
    </source>
</evidence>
<dbReference type="SMART" id="SM00465">
    <property type="entry name" value="GIYc"/>
    <property type="match status" value="1"/>
</dbReference>
<dbReference type="Gene3D" id="3.30.420.10">
    <property type="entry name" value="Ribonuclease H-like superfamily/Ribonuclease H"/>
    <property type="match status" value="1"/>
</dbReference>
<protein>
    <submittedName>
        <fullName evidence="2">DEDD exonuclease domain-containing protein</fullName>
    </submittedName>
</protein>
<dbReference type="PROSITE" id="PS50164">
    <property type="entry name" value="GIY_YIG"/>
    <property type="match status" value="1"/>
</dbReference>